<evidence type="ECO:0000313" key="2">
    <source>
        <dbReference type="Ensembl" id="ENSCSAVP00000016269.1"/>
    </source>
</evidence>
<dbReference type="OMA" id="DNREFYN"/>
<dbReference type="AlphaFoldDB" id="H2ZFA3"/>
<sequence>MQLEKDRIDAKAKELRKMADVDQIHRERPPSVPVTSMQRIRSDDTVMNYHNKPSGRHSVDPTSMRHTPVHNDPSSRKKREFKEAVSMHSSLPRQARREESMQGNPQPPPVPPHHPSYMRVSASMTKFDNREFYNRQKPAATRSKPMSAEKASRPADREARSRTLFYDDIAASRKGKPSREESPEPPSQNFYITQQQERHRGPPDPPVHRHSLHTDTPNRYTPNRRLTRADHEGKSPGEDYAERNRATFYRLLQTQSPNGFDNRVEKIEMSLPYNL</sequence>
<protein>
    <submittedName>
        <fullName evidence="2">Uncharacterized protein</fullName>
    </submittedName>
</protein>
<accession>H2ZFA3</accession>
<dbReference type="HOGENOM" id="CLU_1011771_0_0_1"/>
<proteinExistence type="predicted"/>
<feature type="region of interest" description="Disordered" evidence="1">
    <location>
        <begin position="20"/>
        <end position="242"/>
    </location>
</feature>
<reference evidence="3" key="1">
    <citation type="submission" date="2003-08" db="EMBL/GenBank/DDBJ databases">
        <authorList>
            <person name="Birren B."/>
            <person name="Nusbaum C."/>
            <person name="Abebe A."/>
            <person name="Abouelleil A."/>
            <person name="Adekoya E."/>
            <person name="Ait-zahra M."/>
            <person name="Allen N."/>
            <person name="Allen T."/>
            <person name="An P."/>
            <person name="Anderson M."/>
            <person name="Anderson S."/>
            <person name="Arachchi H."/>
            <person name="Armbruster J."/>
            <person name="Bachantsang P."/>
            <person name="Baldwin J."/>
            <person name="Barry A."/>
            <person name="Bayul T."/>
            <person name="Blitshsteyn B."/>
            <person name="Bloom T."/>
            <person name="Blye J."/>
            <person name="Boguslavskiy L."/>
            <person name="Borowsky M."/>
            <person name="Boukhgalter B."/>
            <person name="Brunache A."/>
            <person name="Butler J."/>
            <person name="Calixte N."/>
            <person name="Calvo S."/>
            <person name="Camarata J."/>
            <person name="Campo K."/>
            <person name="Chang J."/>
            <person name="Cheshatsang Y."/>
            <person name="Citroen M."/>
            <person name="Collymore A."/>
            <person name="Considine T."/>
            <person name="Cook A."/>
            <person name="Cooke P."/>
            <person name="Corum B."/>
            <person name="Cuomo C."/>
            <person name="David R."/>
            <person name="Dawoe T."/>
            <person name="Degray S."/>
            <person name="Dodge S."/>
            <person name="Dooley K."/>
            <person name="Dorje P."/>
            <person name="Dorjee K."/>
            <person name="Dorris L."/>
            <person name="Duffey N."/>
            <person name="Dupes A."/>
            <person name="Elkins T."/>
            <person name="Engels R."/>
            <person name="Erickson J."/>
            <person name="Farina A."/>
            <person name="Faro S."/>
            <person name="Ferreira P."/>
            <person name="Fischer H."/>
            <person name="Fitzgerald M."/>
            <person name="Foley K."/>
            <person name="Gage D."/>
            <person name="Galagan J."/>
            <person name="Gearin G."/>
            <person name="Gnerre S."/>
            <person name="Gnirke A."/>
            <person name="Goyette A."/>
            <person name="Graham J."/>
            <person name="Grandbois E."/>
            <person name="Gyaltsen K."/>
            <person name="Hafez N."/>
            <person name="Hagopian D."/>
            <person name="Hagos B."/>
            <person name="Hall J."/>
            <person name="Hatcher B."/>
            <person name="Heller A."/>
            <person name="Higgins H."/>
            <person name="Honan T."/>
            <person name="Horn A."/>
            <person name="Houde N."/>
            <person name="Hughes L."/>
            <person name="Hulme W."/>
            <person name="Husby E."/>
            <person name="Iliev I."/>
            <person name="Jaffe D."/>
            <person name="Jones C."/>
            <person name="Kamal M."/>
            <person name="Kamat A."/>
            <person name="Kamvysselis M."/>
            <person name="Karlsson E."/>
            <person name="Kells C."/>
            <person name="Kieu A."/>
            <person name="Kisner P."/>
            <person name="Kodira C."/>
            <person name="Kulbokas E."/>
            <person name="Labutti K."/>
            <person name="Lama D."/>
            <person name="Landers T."/>
            <person name="Leger J."/>
            <person name="Levine S."/>
            <person name="Lewis D."/>
            <person name="Lewis T."/>
            <person name="Lindblad-toh K."/>
            <person name="Liu X."/>
            <person name="Lokyitsang T."/>
            <person name="Lokyitsang Y."/>
            <person name="Lucien O."/>
            <person name="Lui A."/>
            <person name="Ma L.J."/>
            <person name="Mabbitt R."/>
            <person name="Macdonald J."/>
            <person name="Maclean C."/>
            <person name="Major J."/>
            <person name="Manning J."/>
            <person name="Marabella R."/>
            <person name="Maru K."/>
            <person name="Matthews C."/>
            <person name="Mauceli E."/>
            <person name="Mccarthy M."/>
            <person name="Mcdonough S."/>
            <person name="Mcghee T."/>
            <person name="Meldrim J."/>
            <person name="Meneus L."/>
            <person name="Mesirov J."/>
            <person name="Mihalev A."/>
            <person name="Mihova T."/>
            <person name="Mikkelsen T."/>
            <person name="Mlenga V."/>
            <person name="Moru K."/>
            <person name="Mozes J."/>
            <person name="Mulrain L."/>
            <person name="Munson G."/>
            <person name="Naylor J."/>
            <person name="Newes C."/>
            <person name="Nguyen C."/>
            <person name="Nguyen N."/>
            <person name="Nguyen T."/>
            <person name="Nicol R."/>
            <person name="Nielsen C."/>
            <person name="Nizzari M."/>
            <person name="Norbu C."/>
            <person name="Norbu N."/>
            <person name="O'donnell P."/>
            <person name="Okoawo O."/>
            <person name="O'leary S."/>
            <person name="Omotosho B."/>
            <person name="O'neill K."/>
            <person name="Osman S."/>
            <person name="Parker S."/>
            <person name="Perrin D."/>
            <person name="Phunkhang P."/>
            <person name="Piqani B."/>
            <person name="Purcell S."/>
            <person name="Rachupka T."/>
            <person name="Ramasamy U."/>
            <person name="Rameau R."/>
            <person name="Ray V."/>
            <person name="Raymond C."/>
            <person name="Retta R."/>
            <person name="Richardson S."/>
            <person name="Rise C."/>
            <person name="Rodriguez J."/>
            <person name="Rogers J."/>
            <person name="Rogov P."/>
            <person name="Rutman M."/>
            <person name="Schupbach R."/>
            <person name="Seaman C."/>
            <person name="Settipalli S."/>
            <person name="Sharpe T."/>
            <person name="Sheridan J."/>
            <person name="Sherpa N."/>
            <person name="Shi J."/>
            <person name="Smirnov S."/>
            <person name="Smith C."/>
            <person name="Sougnez C."/>
            <person name="Spencer B."/>
            <person name="Stalker J."/>
            <person name="Stange-thomann N."/>
            <person name="Stavropoulos S."/>
            <person name="Stetson K."/>
            <person name="Stone C."/>
            <person name="Stone S."/>
            <person name="Stubbs M."/>
            <person name="Talamas J."/>
            <person name="Tchuinga P."/>
            <person name="Tenzing P."/>
            <person name="Tesfaye S."/>
            <person name="Theodore J."/>
            <person name="Thoulutsang Y."/>
            <person name="Topham K."/>
            <person name="Towey S."/>
            <person name="Tsamla T."/>
            <person name="Tsomo N."/>
            <person name="Vallee D."/>
            <person name="Vassiliev H."/>
            <person name="Venkataraman V."/>
            <person name="Vinson J."/>
            <person name="Vo A."/>
            <person name="Wade C."/>
            <person name="Wang S."/>
            <person name="Wangchuk T."/>
            <person name="Wangdi T."/>
            <person name="Whittaker C."/>
            <person name="Wilkinson J."/>
            <person name="Wu Y."/>
            <person name="Wyman D."/>
            <person name="Yadav S."/>
            <person name="Yang S."/>
            <person name="Yang X."/>
            <person name="Yeager S."/>
            <person name="Yee E."/>
            <person name="Young G."/>
            <person name="Zainoun J."/>
            <person name="Zembeck L."/>
            <person name="Zimmer A."/>
            <person name="Zody M."/>
            <person name="Lander E."/>
        </authorList>
    </citation>
    <scope>NUCLEOTIDE SEQUENCE [LARGE SCALE GENOMIC DNA]</scope>
</reference>
<keyword evidence="3" id="KW-1185">Reference proteome</keyword>
<feature type="compositionally biased region" description="Pro residues" evidence="1">
    <location>
        <begin position="105"/>
        <end position="114"/>
    </location>
</feature>
<dbReference type="Proteomes" id="UP000007875">
    <property type="component" value="Unassembled WGS sequence"/>
</dbReference>
<reference evidence="2" key="3">
    <citation type="submission" date="2025-09" db="UniProtKB">
        <authorList>
            <consortium name="Ensembl"/>
        </authorList>
    </citation>
    <scope>IDENTIFICATION</scope>
</reference>
<dbReference type="InParanoid" id="H2ZFA3"/>
<evidence type="ECO:0000256" key="1">
    <source>
        <dbReference type="SAM" id="MobiDB-lite"/>
    </source>
</evidence>
<feature type="compositionally biased region" description="Basic and acidic residues" evidence="1">
    <location>
        <begin position="227"/>
        <end position="242"/>
    </location>
</feature>
<feature type="compositionally biased region" description="Basic and acidic residues" evidence="1">
    <location>
        <begin position="20"/>
        <end position="29"/>
    </location>
</feature>
<evidence type="ECO:0000313" key="3">
    <source>
        <dbReference type="Proteomes" id="UP000007875"/>
    </source>
</evidence>
<organism evidence="2 3">
    <name type="scientific">Ciona savignyi</name>
    <name type="common">Pacific transparent sea squirt</name>
    <dbReference type="NCBI Taxonomy" id="51511"/>
    <lineage>
        <taxon>Eukaryota</taxon>
        <taxon>Metazoa</taxon>
        <taxon>Chordata</taxon>
        <taxon>Tunicata</taxon>
        <taxon>Ascidiacea</taxon>
        <taxon>Phlebobranchia</taxon>
        <taxon>Cionidae</taxon>
        <taxon>Ciona</taxon>
    </lineage>
</organism>
<dbReference type="Ensembl" id="ENSCSAVT00000016450.1">
    <property type="protein sequence ID" value="ENSCSAVP00000016269.1"/>
    <property type="gene ID" value="ENSCSAVG00000009572.1"/>
</dbReference>
<name>H2ZFA3_CIOSA</name>
<reference evidence="2" key="2">
    <citation type="submission" date="2025-08" db="UniProtKB">
        <authorList>
            <consortium name="Ensembl"/>
        </authorList>
    </citation>
    <scope>IDENTIFICATION</scope>
</reference>
<dbReference type="GeneTree" id="ENSGT00530000067009"/>
<feature type="compositionally biased region" description="Basic and acidic residues" evidence="1">
    <location>
        <begin position="150"/>
        <end position="161"/>
    </location>
</feature>